<feature type="transmembrane region" description="Helical" evidence="1">
    <location>
        <begin position="325"/>
        <end position="342"/>
    </location>
</feature>
<feature type="transmembrane region" description="Helical" evidence="1">
    <location>
        <begin position="40"/>
        <end position="61"/>
    </location>
</feature>
<dbReference type="GO" id="GO:0016020">
    <property type="term" value="C:membrane"/>
    <property type="evidence" value="ECO:0007669"/>
    <property type="project" value="TreeGrafter"/>
</dbReference>
<keyword evidence="4" id="KW-1185">Reference proteome</keyword>
<dbReference type="KEGG" id="vcop:MM50RIKEN_01300"/>
<feature type="transmembrane region" description="Helical" evidence="1">
    <location>
        <begin position="12"/>
        <end position="28"/>
    </location>
</feature>
<name>A0A810Q289_9FIRM</name>
<evidence type="ECO:0000256" key="1">
    <source>
        <dbReference type="SAM" id="Phobius"/>
    </source>
</evidence>
<feature type="transmembrane region" description="Helical" evidence="1">
    <location>
        <begin position="232"/>
        <end position="250"/>
    </location>
</feature>
<dbReference type="PANTHER" id="PTHR23028:SF53">
    <property type="entry name" value="ACYL_TRANSF_3 DOMAIN-CONTAINING PROTEIN"/>
    <property type="match status" value="1"/>
</dbReference>
<dbReference type="Proteomes" id="UP000681035">
    <property type="component" value="Chromosome"/>
</dbReference>
<feature type="transmembrane region" description="Helical" evidence="1">
    <location>
        <begin position="286"/>
        <end position="305"/>
    </location>
</feature>
<evidence type="ECO:0000259" key="2">
    <source>
        <dbReference type="Pfam" id="PF01757"/>
    </source>
</evidence>
<feature type="domain" description="Acyltransferase 3" evidence="2">
    <location>
        <begin position="8"/>
        <end position="337"/>
    </location>
</feature>
<organism evidence="3 4">
    <name type="scientific">Vescimonas coprocola</name>
    <dbReference type="NCBI Taxonomy" id="2714355"/>
    <lineage>
        <taxon>Bacteria</taxon>
        <taxon>Bacillati</taxon>
        <taxon>Bacillota</taxon>
        <taxon>Clostridia</taxon>
        <taxon>Eubacteriales</taxon>
        <taxon>Oscillospiraceae</taxon>
        <taxon>Vescimonas</taxon>
    </lineage>
</organism>
<feature type="transmembrane region" description="Helical" evidence="1">
    <location>
        <begin position="166"/>
        <end position="182"/>
    </location>
</feature>
<dbReference type="PANTHER" id="PTHR23028">
    <property type="entry name" value="ACETYLTRANSFERASE"/>
    <property type="match status" value="1"/>
</dbReference>
<dbReference type="Pfam" id="PF01757">
    <property type="entry name" value="Acyl_transf_3"/>
    <property type="match status" value="1"/>
</dbReference>
<dbReference type="InterPro" id="IPR002656">
    <property type="entry name" value="Acyl_transf_3_dom"/>
</dbReference>
<gene>
    <name evidence="3" type="ORF">MM50RIKEN_01300</name>
</gene>
<dbReference type="GO" id="GO:0000271">
    <property type="term" value="P:polysaccharide biosynthetic process"/>
    <property type="evidence" value="ECO:0007669"/>
    <property type="project" value="TreeGrafter"/>
</dbReference>
<dbReference type="GO" id="GO:0016747">
    <property type="term" value="F:acyltransferase activity, transferring groups other than amino-acyl groups"/>
    <property type="evidence" value="ECO:0007669"/>
    <property type="project" value="InterPro"/>
</dbReference>
<feature type="transmembrane region" description="Helical" evidence="1">
    <location>
        <begin position="81"/>
        <end position="102"/>
    </location>
</feature>
<keyword evidence="1" id="KW-0812">Transmembrane</keyword>
<dbReference type="AlphaFoldDB" id="A0A810Q289"/>
<feature type="transmembrane region" description="Helical" evidence="1">
    <location>
        <begin position="202"/>
        <end position="220"/>
    </location>
</feature>
<proteinExistence type="predicted"/>
<feature type="transmembrane region" description="Helical" evidence="1">
    <location>
        <begin position="140"/>
        <end position="159"/>
    </location>
</feature>
<evidence type="ECO:0000313" key="3">
    <source>
        <dbReference type="EMBL" id="BCK80367.1"/>
    </source>
</evidence>
<feature type="transmembrane region" description="Helical" evidence="1">
    <location>
        <begin position="256"/>
        <end position="274"/>
    </location>
</feature>
<keyword evidence="1" id="KW-1133">Transmembrane helix</keyword>
<accession>A0A810Q289</accession>
<sequence>MKAQHRNLEIDLLKFLYSWVIVFYHFFQDSVGSEGPRYFIGGYYGVEFYLLTAGAFLFLTYERQKERQSVRMPYQYLKQRFLRLFPWALTAFLFTVITRRILLDHVTSPGDLLDYFSGDIWEILLVNWNGMNDDALALNVPAWTLSAMLLVGFVIWCCLYFDEKRFLHFFMPVSLLLGYGLWRHIPVGTTQTWIGFTTVGTFRAWLAMNIGFYCVILARSLSQVPLSKAGRVLLTVGEVGLHVFCLWAMLNRDTRYYQWLVTLLLALAVAIALSGKSCLGPLLARLRVIPFLGEISLSVYLTHYAVLEANHRLWQHMGQPMEEHIPLFVLLVLAFALLHYFLTKLFMKLCRSGWAKLRPKLLTDEAHTF</sequence>
<keyword evidence="1" id="KW-0472">Membrane</keyword>
<dbReference type="EMBL" id="AP023418">
    <property type="protein sequence ID" value="BCK80367.1"/>
    <property type="molecule type" value="Genomic_DNA"/>
</dbReference>
<protein>
    <recommendedName>
        <fullName evidence="2">Acyltransferase 3 domain-containing protein</fullName>
    </recommendedName>
</protein>
<evidence type="ECO:0000313" key="4">
    <source>
        <dbReference type="Proteomes" id="UP000681035"/>
    </source>
</evidence>
<dbReference type="RefSeq" id="WP_213541334.1">
    <property type="nucleotide sequence ID" value="NZ_AP023418.1"/>
</dbReference>
<dbReference type="InterPro" id="IPR050879">
    <property type="entry name" value="Acyltransferase_3"/>
</dbReference>
<reference evidence="3" key="1">
    <citation type="submission" date="2020-09" db="EMBL/GenBank/DDBJ databases">
        <title>New species isolated from human feces.</title>
        <authorList>
            <person name="Kitahara M."/>
            <person name="Shigeno Y."/>
            <person name="Shime M."/>
            <person name="Matsumoto Y."/>
            <person name="Nakamura S."/>
            <person name="Motooka D."/>
            <person name="Fukuoka S."/>
            <person name="Nishikawa H."/>
            <person name="Benno Y."/>
        </authorList>
    </citation>
    <scope>NUCLEOTIDE SEQUENCE</scope>
    <source>
        <strain evidence="3">MM50</strain>
    </source>
</reference>